<dbReference type="SMART" id="SM01031">
    <property type="entry name" value="BHD_2"/>
    <property type="match status" value="1"/>
</dbReference>
<dbReference type="GO" id="GO:0000111">
    <property type="term" value="C:nucleotide-excision repair factor 2 complex"/>
    <property type="evidence" value="ECO:0007669"/>
    <property type="project" value="TreeGrafter"/>
</dbReference>
<feature type="compositionally biased region" description="Low complexity" evidence="6">
    <location>
        <begin position="896"/>
        <end position="907"/>
    </location>
</feature>
<dbReference type="GO" id="GO:0003684">
    <property type="term" value="F:damaged DNA binding"/>
    <property type="evidence" value="ECO:0007669"/>
    <property type="project" value="InterPro"/>
</dbReference>
<evidence type="ECO:0000256" key="5">
    <source>
        <dbReference type="ARBA" id="ARBA00023242"/>
    </source>
</evidence>
<feature type="compositionally biased region" description="Acidic residues" evidence="6">
    <location>
        <begin position="731"/>
        <end position="756"/>
    </location>
</feature>
<dbReference type="GO" id="GO:0006289">
    <property type="term" value="P:nucleotide-excision repair"/>
    <property type="evidence" value="ECO:0007669"/>
    <property type="project" value="InterPro"/>
</dbReference>
<dbReference type="OrthoDB" id="300780at2759"/>
<evidence type="ECO:0008006" key="12">
    <source>
        <dbReference type="Google" id="ProtNLM"/>
    </source>
</evidence>
<accession>A0A7H8R086</accession>
<evidence type="ECO:0000256" key="6">
    <source>
        <dbReference type="SAM" id="MobiDB-lite"/>
    </source>
</evidence>
<feature type="compositionally biased region" description="Polar residues" evidence="6">
    <location>
        <begin position="1291"/>
        <end position="1310"/>
    </location>
</feature>
<dbReference type="InterPro" id="IPR018327">
    <property type="entry name" value="BHD_2"/>
</dbReference>
<feature type="compositionally biased region" description="Acidic residues" evidence="6">
    <location>
        <begin position="868"/>
        <end position="881"/>
    </location>
</feature>
<dbReference type="EMBL" id="CP055900">
    <property type="protein sequence ID" value="QKX59426.1"/>
    <property type="molecule type" value="Genomic_DNA"/>
</dbReference>
<feature type="region of interest" description="Disordered" evidence="6">
    <location>
        <begin position="1"/>
        <end position="81"/>
    </location>
</feature>
<evidence type="ECO:0000313" key="11">
    <source>
        <dbReference type="Proteomes" id="UP000509510"/>
    </source>
</evidence>
<dbReference type="Pfam" id="PF03835">
    <property type="entry name" value="Rad4"/>
    <property type="match status" value="1"/>
</dbReference>
<organism evidence="10 11">
    <name type="scientific">Talaromyces rugulosus</name>
    <name type="common">Penicillium rugulosum</name>
    <dbReference type="NCBI Taxonomy" id="121627"/>
    <lineage>
        <taxon>Eukaryota</taxon>
        <taxon>Fungi</taxon>
        <taxon>Dikarya</taxon>
        <taxon>Ascomycota</taxon>
        <taxon>Pezizomycotina</taxon>
        <taxon>Eurotiomycetes</taxon>
        <taxon>Eurotiomycetidae</taxon>
        <taxon>Eurotiales</taxon>
        <taxon>Trichocomaceae</taxon>
        <taxon>Talaromyces</taxon>
        <taxon>Talaromyces sect. Islandici</taxon>
    </lineage>
</organism>
<feature type="compositionally biased region" description="Low complexity" evidence="6">
    <location>
        <begin position="960"/>
        <end position="972"/>
    </location>
</feature>
<feature type="compositionally biased region" description="Acidic residues" evidence="6">
    <location>
        <begin position="1337"/>
        <end position="1349"/>
    </location>
</feature>
<proteinExistence type="inferred from homology"/>
<dbReference type="Pfam" id="PF10404">
    <property type="entry name" value="BHD_2"/>
    <property type="match status" value="1"/>
</dbReference>
<dbReference type="GO" id="GO:0071942">
    <property type="term" value="C:XPC complex"/>
    <property type="evidence" value="ECO:0007669"/>
    <property type="project" value="TreeGrafter"/>
</dbReference>
<dbReference type="FunFam" id="2.20.20.110:FF:000003">
    <property type="entry name" value="Putative DNA repair protein Rad4"/>
    <property type="match status" value="1"/>
</dbReference>
<evidence type="ECO:0000256" key="1">
    <source>
        <dbReference type="ARBA" id="ARBA00004123"/>
    </source>
</evidence>
<evidence type="ECO:0000256" key="4">
    <source>
        <dbReference type="ARBA" id="ARBA00023204"/>
    </source>
</evidence>
<feature type="compositionally biased region" description="Polar residues" evidence="6">
    <location>
        <begin position="1483"/>
        <end position="1495"/>
    </location>
</feature>
<feature type="compositionally biased region" description="Polar residues" evidence="6">
    <location>
        <begin position="1264"/>
        <end position="1278"/>
    </location>
</feature>
<feature type="region of interest" description="Disordered" evidence="6">
    <location>
        <begin position="327"/>
        <end position="351"/>
    </location>
</feature>
<dbReference type="GO" id="GO:0005737">
    <property type="term" value="C:cytoplasm"/>
    <property type="evidence" value="ECO:0007669"/>
    <property type="project" value="TreeGrafter"/>
</dbReference>
<gene>
    <name evidence="10" type="ORF">TRUGW13939_06560</name>
</gene>
<keyword evidence="5" id="KW-0539">Nucleus</keyword>
<feature type="region of interest" description="Disordered" evidence="6">
    <location>
        <begin position="1483"/>
        <end position="1516"/>
    </location>
</feature>
<dbReference type="InterPro" id="IPR038765">
    <property type="entry name" value="Papain-like_cys_pep_sf"/>
</dbReference>
<evidence type="ECO:0000259" key="7">
    <source>
        <dbReference type="SMART" id="SM01030"/>
    </source>
</evidence>
<dbReference type="InterPro" id="IPR004583">
    <property type="entry name" value="DNA_repair_Rad4"/>
</dbReference>
<dbReference type="InterPro" id="IPR036985">
    <property type="entry name" value="Transglutaminase-like_sf"/>
</dbReference>
<evidence type="ECO:0000256" key="3">
    <source>
        <dbReference type="ARBA" id="ARBA00022763"/>
    </source>
</evidence>
<dbReference type="SUPFAM" id="SSF54001">
    <property type="entry name" value="Cysteine proteinases"/>
    <property type="match status" value="1"/>
</dbReference>
<dbReference type="GO" id="GO:0003697">
    <property type="term" value="F:single-stranded DNA binding"/>
    <property type="evidence" value="ECO:0007669"/>
    <property type="project" value="TreeGrafter"/>
</dbReference>
<protein>
    <recommendedName>
        <fullName evidence="12">DNA repair protein rhp41</fullName>
    </recommendedName>
</protein>
<reference evidence="11" key="1">
    <citation type="submission" date="2020-06" db="EMBL/GenBank/DDBJ databases">
        <title>A chromosome-scale genome assembly of Talaromyces rugulosus W13939.</title>
        <authorList>
            <person name="Wang B."/>
            <person name="Guo L."/>
            <person name="Ye K."/>
            <person name="Wang L."/>
        </authorList>
    </citation>
    <scope>NUCLEOTIDE SEQUENCE [LARGE SCALE GENOMIC DNA]</scope>
    <source>
        <strain evidence="11">W13939</strain>
    </source>
</reference>
<keyword evidence="4" id="KW-0234">DNA repair</keyword>
<keyword evidence="11" id="KW-1185">Reference proteome</keyword>
<feature type="domain" description="Rad4 beta-hairpin" evidence="7">
    <location>
        <begin position="489"/>
        <end position="549"/>
    </location>
</feature>
<dbReference type="InterPro" id="IPR018328">
    <property type="entry name" value="Rad4_beta-hairpin_dom3"/>
</dbReference>
<dbReference type="Proteomes" id="UP000509510">
    <property type="component" value="Chromosome III"/>
</dbReference>
<dbReference type="PANTHER" id="PTHR12135">
    <property type="entry name" value="DNA REPAIR PROTEIN XP-C / RAD4"/>
    <property type="match status" value="1"/>
</dbReference>
<feature type="compositionally biased region" description="Basic and acidic residues" evidence="6">
    <location>
        <begin position="1112"/>
        <end position="1125"/>
    </location>
</feature>
<evidence type="ECO:0000256" key="2">
    <source>
        <dbReference type="ARBA" id="ARBA00009525"/>
    </source>
</evidence>
<evidence type="ECO:0000259" key="9">
    <source>
        <dbReference type="SMART" id="SM01032"/>
    </source>
</evidence>
<dbReference type="PANTHER" id="PTHR12135:SF0">
    <property type="entry name" value="DNA REPAIR PROTEIN COMPLEMENTING XP-C CELLS"/>
    <property type="match status" value="1"/>
</dbReference>
<keyword evidence="3" id="KW-0227">DNA damage</keyword>
<dbReference type="InterPro" id="IPR018326">
    <property type="entry name" value="Rad4_beta-hairpin_dom1"/>
</dbReference>
<feature type="domain" description="Rad4 beta-hairpin" evidence="8">
    <location>
        <begin position="551"/>
        <end position="609"/>
    </location>
</feature>
<dbReference type="SMART" id="SM01030">
    <property type="entry name" value="BHD_1"/>
    <property type="match status" value="1"/>
</dbReference>
<comment type="similarity">
    <text evidence="2">Belongs to the XPC family.</text>
</comment>
<dbReference type="GeneID" id="55994055"/>
<name>A0A7H8R086_TALRU</name>
<dbReference type="SMART" id="SM01032">
    <property type="entry name" value="BHD_3"/>
    <property type="match status" value="1"/>
</dbReference>
<feature type="compositionally biased region" description="Low complexity" evidence="6">
    <location>
        <begin position="1319"/>
        <end position="1331"/>
    </location>
</feature>
<feature type="compositionally biased region" description="Basic and acidic residues" evidence="6">
    <location>
        <begin position="933"/>
        <end position="946"/>
    </location>
</feature>
<feature type="compositionally biased region" description="Basic residues" evidence="6">
    <location>
        <begin position="1072"/>
        <end position="1083"/>
    </location>
</feature>
<dbReference type="InterPro" id="IPR018325">
    <property type="entry name" value="Rad4/PNGase_transGLS-fold"/>
</dbReference>
<dbReference type="Gene3D" id="2.20.20.110">
    <property type="entry name" value="Rad4, beta-hairpin domain BHD1"/>
    <property type="match status" value="1"/>
</dbReference>
<feature type="compositionally biased region" description="Polar residues" evidence="6">
    <location>
        <begin position="1357"/>
        <end position="1369"/>
    </location>
</feature>
<dbReference type="GO" id="GO:0006298">
    <property type="term" value="P:mismatch repair"/>
    <property type="evidence" value="ECO:0007669"/>
    <property type="project" value="TreeGrafter"/>
</dbReference>
<dbReference type="Gene3D" id="3.90.260.10">
    <property type="entry name" value="Transglutaminase-like"/>
    <property type="match status" value="1"/>
</dbReference>
<dbReference type="RefSeq" id="XP_035345604.1">
    <property type="nucleotide sequence ID" value="XM_035489711.1"/>
</dbReference>
<feature type="region of interest" description="Disordered" evidence="6">
    <location>
        <begin position="1016"/>
        <end position="1398"/>
    </location>
</feature>
<feature type="region of interest" description="Disordered" evidence="6">
    <location>
        <begin position="729"/>
        <end position="980"/>
    </location>
</feature>
<feature type="domain" description="Rad4 beta-hairpin" evidence="9">
    <location>
        <begin position="616"/>
        <end position="690"/>
    </location>
</feature>
<dbReference type="Pfam" id="PF10405">
    <property type="entry name" value="BHD_3"/>
    <property type="match status" value="1"/>
</dbReference>
<evidence type="ECO:0000259" key="8">
    <source>
        <dbReference type="SMART" id="SM01031"/>
    </source>
</evidence>
<dbReference type="Gene3D" id="3.30.60.290">
    <property type="entry name" value="Rad4, beta-hairpin domain BHD2"/>
    <property type="match status" value="1"/>
</dbReference>
<feature type="compositionally biased region" description="Polar residues" evidence="6">
    <location>
        <begin position="1247"/>
        <end position="1257"/>
    </location>
</feature>
<dbReference type="Pfam" id="PF10403">
    <property type="entry name" value="BHD_1"/>
    <property type="match status" value="1"/>
</dbReference>
<sequence length="1585" mass="177796">MPRGASFARGRRRAPARRGQDENFDIPEVYREMLAEEEARTAPESQDDDTTRPLKRRRVGERATAPNDEVAPAVSDDDSNARQMQTAYDLDASDVSDDESEDMEWEEVVIQQPGATSTQIADSNEPLQITLGQSDDKPKATIKRRKPVSGAEKRLRLDIHKVHVLCLLQHVYIRNFWCNDDETQRFLKRKILNRQIIGFLNPRETLAQFNRSTTFIDGLKQASEAFARQFKVTAPGMRRPHWVEDSQAANERADLIMRDAETLLSKDDFRKQAEKLHGSRDFGAQLFCAMLRSAAVEARLVCSIQVLPFSGVAKGMSPEKPKRDYIVISSDDDRNSAQTDKSSKPRRLGQPLFKSKMASSSSYAAERPRNFLYSPYPVFWVEAFNEAVQKWVPVDPLTTKTVAKYTKFEPPASDRHNSMSYVVAFEEDASARDVTNRYTKAFNAKTRKTRVESTKDGENWWTVVMNHFEKPFPEDRDQLETSELTAKAAAEPMPRNIQDFKDHPVYALERHLRRNEVIHPKRATGQVEVSKSSSKKNILEPVYRRADVHVVRSADGWYRLGRDIKMGEQPLKRVTAAISKNETMEEFEDSEPVQTPLYAMYQTELYRPPPVVKGKIPKNVYGNLDVYVPSMIPPGAFQLKHPEAARAARIIGIDFAEAVTGFEFKGRRGTAVFNGIVAAIEYREALQEVIRCMEDEKIQAELDKRTREALRVWKHFLLKLRIAEKVKAYASEEEDSEDGQNEQLSEDDTYEPEPEEGGGGFLPESDEDVAEPTSMSYNNTDFVSDSNAGEIPPSDGGGFIPDDDEFGGGGFIPEVEITEDPRAVQPEHISEPATLTPAQPRRKVPRYNLIVVSKKEQSDAVYSPPFDLTEDTPEPEKEDEDTTKGFSNSAPILIDSSTGPGSPSVSVEVLSRSHSRHASRVPSPQLVEDDSDSKEKGRKTQRDDPTRTNTPSTPVESLARRTAYTRAVATTTKARRQRAEKNEIIPSSIIGSSLKPRRVRGLRDWDSQITLTQIVSQTESPSVDRDLLEDDDNEGENGNTSPRRRDVEIIDLVNESEDEDESVPRTSQRKSSTLKKNRPRHSPNRIPSTTFKSRKSVGFDSSAKKNTGFGKGKNDKFSKKGKDGNKTLTQMDFVRRYIPLPDSDDDLKSYDEPLASTRNSPRVAPPPNIEETEEGRNEFPTPRKRRKLSNEPASVTARPPPTTLPQTPQKIRKFEIPSSQTPETPRQEVLPAADVHNIPRLPLEAFSTKTSKTSQEQLQRDLSDAQTQSSLRQNSTVPETAENSANENTNGPSVDSLDQSTASAFDSTLPSGADEIQQPSELPELPPSSFSKTVVYDTDDETEYSDFEDDRLLHSPKQANEPTPTVKRSSNVEEDNCIPNSDDSNDLPPHVPNSGTDLDINYNTFSDTALPSDASLYYRRPAQYTQYPTEPVPMLNSQKMAELFPIEETEDPPSMPKAPPSLDKETTAQFKNEHSDILCPQTQSDEAEKSTQMVPESSPIARKHEEETSDSMMPPPREAPVVLVESSQLVDRINRQNSSSLGTGPALPRLLSARDFLTDSVMESVPPPPWVLSQDSTPLNNFALI</sequence>
<dbReference type="InterPro" id="IPR042488">
    <property type="entry name" value="Rad4_BHD3_sf"/>
</dbReference>
<comment type="subcellular location">
    <subcellularLocation>
        <location evidence="1">Nucleus</location>
    </subcellularLocation>
</comment>
<evidence type="ECO:0000313" key="10">
    <source>
        <dbReference type="EMBL" id="QKX59426.1"/>
    </source>
</evidence>
<feature type="compositionally biased region" description="Polar residues" evidence="6">
    <location>
        <begin position="773"/>
        <end position="787"/>
    </location>
</feature>
<dbReference type="Gene3D" id="3.30.70.2460">
    <property type="entry name" value="Rad4, beta-hairpin domain BHD3"/>
    <property type="match status" value="1"/>
</dbReference>
<feature type="compositionally biased region" description="Basic and acidic residues" evidence="6">
    <location>
        <begin position="28"/>
        <end position="41"/>
    </location>
</feature>
<feature type="compositionally biased region" description="Low complexity" evidence="6">
    <location>
        <begin position="1279"/>
        <end position="1290"/>
    </location>
</feature>
<dbReference type="KEGG" id="trg:TRUGW13939_06560"/>